<dbReference type="EMBL" id="CP000546">
    <property type="protein sequence ID" value="ABN01580.1"/>
    <property type="molecule type" value="Genomic_DNA"/>
</dbReference>
<evidence type="ECO:0000313" key="2">
    <source>
        <dbReference type="Proteomes" id="UP000002283"/>
    </source>
</evidence>
<dbReference type="Proteomes" id="UP000002283">
    <property type="component" value="Chromosome I"/>
</dbReference>
<sequence>MICIFIQYRGKFKRYLKFGAIAAIPPRFGCVEATLRTR</sequence>
<accession>A2S338</accession>
<protein>
    <submittedName>
        <fullName evidence="1">Uncharacterized protein</fullName>
    </submittedName>
</protein>
<dbReference type="HOGENOM" id="CLU_3325540_0_0_4"/>
<organism evidence="1 2">
    <name type="scientific">Burkholderia mallei (strain NCTC 10229)</name>
    <dbReference type="NCBI Taxonomy" id="412022"/>
    <lineage>
        <taxon>Bacteria</taxon>
        <taxon>Pseudomonadati</taxon>
        <taxon>Pseudomonadota</taxon>
        <taxon>Betaproteobacteria</taxon>
        <taxon>Burkholderiales</taxon>
        <taxon>Burkholderiaceae</taxon>
        <taxon>Burkholderia</taxon>
        <taxon>pseudomallei group</taxon>
    </lineage>
</organism>
<reference evidence="1 2" key="1">
    <citation type="submission" date="2007-01" db="EMBL/GenBank/DDBJ databases">
        <authorList>
            <person name="DeShazer D."/>
            <person name="Woods D.E."/>
            <person name="Nierman W.C."/>
        </authorList>
    </citation>
    <scope>NUCLEOTIDE SEQUENCE [LARGE SCALE GENOMIC DNA]</scope>
    <source>
        <strain evidence="1 2">NCTC 10229</strain>
    </source>
</reference>
<proteinExistence type="predicted"/>
<gene>
    <name evidence="1" type="ordered locus">BMA10229_A0355</name>
</gene>
<dbReference type="KEGG" id="bml:BMA10229_A0355"/>
<evidence type="ECO:0000313" key="1">
    <source>
        <dbReference type="EMBL" id="ABN01580.1"/>
    </source>
</evidence>
<name>A2S338_BURM9</name>
<dbReference type="AlphaFoldDB" id="A2S338"/>